<keyword evidence="2" id="KW-0472">Membrane</keyword>
<dbReference type="Proteomes" id="UP000184203">
    <property type="component" value="Unassembled WGS sequence"/>
</dbReference>
<dbReference type="GO" id="GO:0009269">
    <property type="term" value="P:response to desiccation"/>
    <property type="evidence" value="ECO:0007669"/>
    <property type="project" value="InterPro"/>
</dbReference>
<dbReference type="InterPro" id="IPR004864">
    <property type="entry name" value="LEA_2"/>
</dbReference>
<reference evidence="4 6" key="1">
    <citation type="journal article" date="2014" name="ISME J.">
        <title>Trehalose/2-sulfotrehalose biosynthesis and glycine-betaine uptake are widely spread mechanisms for osmoadaptation in the Halobacteriales.</title>
        <authorList>
            <person name="Youssef N.H."/>
            <person name="Savage-Ashlock K.N."/>
            <person name="McCully A.L."/>
            <person name="Luedtke B."/>
            <person name="Shaw E.I."/>
            <person name="Hoff W.D."/>
            <person name="Elshahed M.S."/>
        </authorList>
    </citation>
    <scope>NUCLEOTIDE SEQUENCE [LARGE SCALE GENOMIC DNA]</scope>
    <source>
        <strain evidence="4 6">DX253</strain>
    </source>
</reference>
<evidence type="ECO:0000256" key="1">
    <source>
        <dbReference type="SAM" id="MobiDB-lite"/>
    </source>
</evidence>
<dbReference type="InterPro" id="IPR013783">
    <property type="entry name" value="Ig-like_fold"/>
</dbReference>
<evidence type="ECO:0000313" key="4">
    <source>
        <dbReference type="EMBL" id="EFW93049.1"/>
    </source>
</evidence>
<feature type="domain" description="Water stress and hypersensitive response" evidence="3">
    <location>
        <begin position="187"/>
        <end position="305"/>
    </location>
</feature>
<dbReference type="EMBL" id="AEMG01000004">
    <property type="protein sequence ID" value="EFW93049.1"/>
    <property type="molecule type" value="Genomic_DNA"/>
</dbReference>
<reference evidence="7" key="3">
    <citation type="submission" date="2016-11" db="EMBL/GenBank/DDBJ databases">
        <authorList>
            <person name="Varghese N."/>
            <person name="Submissions S."/>
        </authorList>
    </citation>
    <scope>NUCLEOTIDE SEQUENCE [LARGE SCALE GENOMIC DNA]</scope>
    <source>
        <strain evidence="7">DX253</strain>
    </source>
</reference>
<dbReference type="STRING" id="797209.GCA_000376445_00971"/>
<dbReference type="AlphaFoldDB" id="E7QPY5"/>
<dbReference type="InterPro" id="IPR013990">
    <property type="entry name" value="WHy-dom"/>
</dbReference>
<evidence type="ECO:0000259" key="3">
    <source>
        <dbReference type="SMART" id="SM00769"/>
    </source>
</evidence>
<dbReference type="SUPFAM" id="SSF117070">
    <property type="entry name" value="LEA14-like"/>
    <property type="match status" value="2"/>
</dbReference>
<dbReference type="OrthoDB" id="105458at2157"/>
<evidence type="ECO:0000313" key="7">
    <source>
        <dbReference type="Proteomes" id="UP000184203"/>
    </source>
</evidence>
<dbReference type="eggNOG" id="arCOG03787">
    <property type="taxonomic scope" value="Archaea"/>
</dbReference>
<feature type="transmembrane region" description="Helical" evidence="2">
    <location>
        <begin position="16"/>
        <end position="36"/>
    </location>
</feature>
<feature type="compositionally biased region" description="Polar residues" evidence="1">
    <location>
        <begin position="320"/>
        <end position="335"/>
    </location>
</feature>
<feature type="region of interest" description="Disordered" evidence="1">
    <location>
        <begin position="320"/>
        <end position="400"/>
    </location>
</feature>
<dbReference type="SMART" id="SM00769">
    <property type="entry name" value="WHy"/>
    <property type="match status" value="2"/>
</dbReference>
<keyword evidence="2" id="KW-1133">Transmembrane helix</keyword>
<dbReference type="Gene3D" id="2.60.40.10">
    <property type="entry name" value="Immunoglobulins"/>
    <property type="match status" value="2"/>
</dbReference>
<evidence type="ECO:0000313" key="6">
    <source>
        <dbReference type="Proteomes" id="UP000003751"/>
    </source>
</evidence>
<keyword evidence="7" id="KW-1185">Reference proteome</keyword>
<organism evidence="4 6">
    <name type="scientific">Haladaptatus paucihalophilus DX253</name>
    <dbReference type="NCBI Taxonomy" id="797209"/>
    <lineage>
        <taxon>Archaea</taxon>
        <taxon>Methanobacteriati</taxon>
        <taxon>Methanobacteriota</taxon>
        <taxon>Stenosarchaea group</taxon>
        <taxon>Halobacteria</taxon>
        <taxon>Halobacteriales</taxon>
        <taxon>Haladaptataceae</taxon>
        <taxon>Haladaptatus</taxon>
    </lineage>
</organism>
<accession>E7QPY5</accession>
<protein>
    <submittedName>
        <fullName evidence="5">LEA14-like dessication related protein</fullName>
    </submittedName>
    <submittedName>
        <fullName evidence="4">Membrane protein NosY</fullName>
    </submittedName>
</protein>
<evidence type="ECO:0000256" key="2">
    <source>
        <dbReference type="SAM" id="Phobius"/>
    </source>
</evidence>
<evidence type="ECO:0000313" key="5">
    <source>
        <dbReference type="EMBL" id="SHK43023.1"/>
    </source>
</evidence>
<gene>
    <name evidence="5" type="ORF">SAMN05444342_1238</name>
    <name evidence="4" type="ORF">ZOD2009_04277</name>
</gene>
<dbReference type="Proteomes" id="UP000003751">
    <property type="component" value="Unassembled WGS sequence"/>
</dbReference>
<name>E7QPY5_HALPU</name>
<keyword evidence="2" id="KW-0812">Transmembrane</keyword>
<dbReference type="Pfam" id="PF03168">
    <property type="entry name" value="LEA_2"/>
    <property type="match status" value="2"/>
</dbReference>
<dbReference type="EMBL" id="FRAN01000002">
    <property type="protein sequence ID" value="SHK43023.1"/>
    <property type="molecule type" value="Genomic_DNA"/>
</dbReference>
<dbReference type="PATRIC" id="fig|797209.4.peg.845"/>
<reference evidence="5" key="2">
    <citation type="submission" date="2016-11" db="EMBL/GenBank/DDBJ databases">
        <authorList>
            <person name="Jaros S."/>
            <person name="Januszkiewicz K."/>
            <person name="Wedrychowicz H."/>
        </authorList>
    </citation>
    <scope>NUCLEOTIDE SEQUENCE [LARGE SCALE GENOMIC DNA]</scope>
    <source>
        <strain evidence="5">DX253</strain>
    </source>
</reference>
<proteinExistence type="predicted"/>
<feature type="domain" description="Water stress and hypersensitive response" evidence="3">
    <location>
        <begin position="41"/>
        <end position="158"/>
    </location>
</feature>
<dbReference type="RefSeq" id="WP_007977385.1">
    <property type="nucleotide sequence ID" value="NZ_AEMG01000004.1"/>
</dbReference>
<sequence>MVVGKLKGILRLGKRGFLAIVLVVALVGAGVLYGVLGVPSVVGLDNEFGTVTNQTTGIETALVVNNPNPIAISAGNTSVNYTVDMNDVTMANGSRSNLGLDRGNTTLRFSTRMRNDKIPEWWVSHIRNGEQTTLRLQSTVHSSLVGRSVRVPYSQQIETDIIGEFNSSETRPVNANAPLVSDPVLYVNETSANWGAVTRETTPIRMRMRVYNPKTVTYTISEIGYDMTMNGIAVGNGTTDRPYAIPGKSEETIRMKTVIRNEHLDDWWVSHLRNGQQTDLKISFYANIELPSGKTVRVPLRQLTYEKRIQTHIFENDSAEGTLQANGTAGGNSMKTTASGTTATTATETTEGDGTAAGTDGTTTTVTTESAATDATTTTTATTDDGGLLGDLRTIAPRYD</sequence>
<feature type="compositionally biased region" description="Low complexity" evidence="1">
    <location>
        <begin position="336"/>
        <end position="386"/>
    </location>
</feature>